<comment type="caution">
    <text evidence="2">The sequence shown here is derived from an EMBL/GenBank/DDBJ whole genome shotgun (WGS) entry which is preliminary data.</text>
</comment>
<evidence type="ECO:0000313" key="3">
    <source>
        <dbReference type="Proteomes" id="UP000236291"/>
    </source>
</evidence>
<feature type="compositionally biased region" description="Polar residues" evidence="1">
    <location>
        <begin position="89"/>
        <end position="99"/>
    </location>
</feature>
<evidence type="ECO:0000256" key="1">
    <source>
        <dbReference type="SAM" id="MobiDB-lite"/>
    </source>
</evidence>
<dbReference type="AlphaFoldDB" id="A0A2K3N4V1"/>
<dbReference type="Proteomes" id="UP000236291">
    <property type="component" value="Unassembled WGS sequence"/>
</dbReference>
<reference evidence="2 3" key="2">
    <citation type="journal article" date="2017" name="Front. Plant Sci.">
        <title>Gene Classification and Mining of Molecular Markers Useful in Red Clover (Trifolium pratense) Breeding.</title>
        <authorList>
            <person name="Istvanek J."/>
            <person name="Dluhosova J."/>
            <person name="Dluhos P."/>
            <person name="Patkova L."/>
            <person name="Nedelnik J."/>
            <person name="Repkova J."/>
        </authorList>
    </citation>
    <scope>NUCLEOTIDE SEQUENCE [LARGE SCALE GENOMIC DNA]</scope>
    <source>
        <strain evidence="3">cv. Tatra</strain>
        <tissue evidence="2">Young leaves</tissue>
    </source>
</reference>
<evidence type="ECO:0000313" key="2">
    <source>
        <dbReference type="EMBL" id="PNX98052.1"/>
    </source>
</evidence>
<proteinExistence type="predicted"/>
<sequence length="127" mass="14358">MQTVESEAPRLLASIAYEWRGEAKMAEEGVAAEYGWWSGFRFAGDVTRTDPDTSVDNIFRDTQGCALPLVVQRDIQLIRQAWADKGEQAQEQEFTTVVSKQRKKKNNRLANNADQHYQTRSKGAPPV</sequence>
<name>A0A2K3N4V1_TRIPR</name>
<organism evidence="2 3">
    <name type="scientific">Trifolium pratense</name>
    <name type="common">Red clover</name>
    <dbReference type="NCBI Taxonomy" id="57577"/>
    <lineage>
        <taxon>Eukaryota</taxon>
        <taxon>Viridiplantae</taxon>
        <taxon>Streptophyta</taxon>
        <taxon>Embryophyta</taxon>
        <taxon>Tracheophyta</taxon>
        <taxon>Spermatophyta</taxon>
        <taxon>Magnoliopsida</taxon>
        <taxon>eudicotyledons</taxon>
        <taxon>Gunneridae</taxon>
        <taxon>Pentapetalae</taxon>
        <taxon>rosids</taxon>
        <taxon>fabids</taxon>
        <taxon>Fabales</taxon>
        <taxon>Fabaceae</taxon>
        <taxon>Papilionoideae</taxon>
        <taxon>50 kb inversion clade</taxon>
        <taxon>NPAAA clade</taxon>
        <taxon>Hologalegina</taxon>
        <taxon>IRL clade</taxon>
        <taxon>Trifolieae</taxon>
        <taxon>Trifolium</taxon>
    </lineage>
</organism>
<dbReference type="EMBL" id="ASHM01016228">
    <property type="protein sequence ID" value="PNX98052.1"/>
    <property type="molecule type" value="Genomic_DNA"/>
</dbReference>
<protein>
    <submittedName>
        <fullName evidence="2">Uncharacterized protein</fullName>
    </submittedName>
</protein>
<accession>A0A2K3N4V1</accession>
<feature type="region of interest" description="Disordered" evidence="1">
    <location>
        <begin position="89"/>
        <end position="127"/>
    </location>
</feature>
<reference evidence="2 3" key="1">
    <citation type="journal article" date="2014" name="Am. J. Bot.">
        <title>Genome assembly and annotation for red clover (Trifolium pratense; Fabaceae).</title>
        <authorList>
            <person name="Istvanek J."/>
            <person name="Jaros M."/>
            <person name="Krenek A."/>
            <person name="Repkova J."/>
        </authorList>
    </citation>
    <scope>NUCLEOTIDE SEQUENCE [LARGE SCALE GENOMIC DNA]</scope>
    <source>
        <strain evidence="3">cv. Tatra</strain>
        <tissue evidence="2">Young leaves</tissue>
    </source>
</reference>
<gene>
    <name evidence="2" type="ORF">L195_g021292</name>
</gene>